<comment type="caution">
    <text evidence="3">The sequence shown here is derived from an EMBL/GenBank/DDBJ whole genome shotgun (WGS) entry which is preliminary data.</text>
</comment>
<evidence type="ECO:0000313" key="4">
    <source>
        <dbReference type="Proteomes" id="UP001259572"/>
    </source>
</evidence>
<organism evidence="3 4">
    <name type="scientific">Sphingosinicella rhizophila</name>
    <dbReference type="NCBI Taxonomy" id="3050082"/>
    <lineage>
        <taxon>Bacteria</taxon>
        <taxon>Pseudomonadati</taxon>
        <taxon>Pseudomonadota</taxon>
        <taxon>Alphaproteobacteria</taxon>
        <taxon>Sphingomonadales</taxon>
        <taxon>Sphingosinicellaceae</taxon>
        <taxon>Sphingosinicella</taxon>
    </lineage>
</organism>
<gene>
    <name evidence="3" type="ORF">RQX22_08405</name>
</gene>
<sequence>MRKAIFAIVMASTAIAAAPASAQMWRLQPSVQRQIQGDINQLERQIQRAQQRRAISPREAQGLRRDALNLQRLYNRYGRNGLDRREVADLEMQTNRLRQRLRLERRDWDGRRG</sequence>
<evidence type="ECO:0000313" key="3">
    <source>
        <dbReference type="EMBL" id="MDT9598969.1"/>
    </source>
</evidence>
<evidence type="ECO:0000256" key="2">
    <source>
        <dbReference type="SAM" id="SignalP"/>
    </source>
</evidence>
<keyword evidence="1" id="KW-0175">Coiled coil</keyword>
<accession>A0ABU3Q789</accession>
<feature type="coiled-coil region" evidence="1">
    <location>
        <begin position="32"/>
        <end position="59"/>
    </location>
</feature>
<evidence type="ECO:0008006" key="5">
    <source>
        <dbReference type="Google" id="ProtNLM"/>
    </source>
</evidence>
<proteinExistence type="predicted"/>
<name>A0ABU3Q789_9SPHN</name>
<reference evidence="3 4" key="1">
    <citation type="submission" date="2023-05" db="EMBL/GenBank/DDBJ databases">
        <authorList>
            <person name="Guo Y."/>
        </authorList>
    </citation>
    <scope>NUCLEOTIDE SEQUENCE [LARGE SCALE GENOMIC DNA]</scope>
    <source>
        <strain evidence="3 4">GR2756</strain>
    </source>
</reference>
<keyword evidence="2" id="KW-0732">Signal</keyword>
<feature type="chain" id="PRO_5045648392" description="Heavy-metal resistance protein" evidence="2">
    <location>
        <begin position="23"/>
        <end position="113"/>
    </location>
</feature>
<evidence type="ECO:0000256" key="1">
    <source>
        <dbReference type="SAM" id="Coils"/>
    </source>
</evidence>
<keyword evidence="4" id="KW-1185">Reference proteome</keyword>
<dbReference type="Proteomes" id="UP001259572">
    <property type="component" value="Unassembled WGS sequence"/>
</dbReference>
<protein>
    <recommendedName>
        <fullName evidence="5">Heavy-metal resistance protein</fullName>
    </recommendedName>
</protein>
<dbReference type="EMBL" id="JAVUPU010000003">
    <property type="protein sequence ID" value="MDT9598969.1"/>
    <property type="molecule type" value="Genomic_DNA"/>
</dbReference>
<feature type="signal peptide" evidence="2">
    <location>
        <begin position="1"/>
        <end position="22"/>
    </location>
</feature>
<dbReference type="RefSeq" id="WP_315725477.1">
    <property type="nucleotide sequence ID" value="NZ_JAVUPU010000003.1"/>
</dbReference>